<dbReference type="GO" id="GO:0061603">
    <property type="term" value="F:molybdenum cofactor guanylyltransferase activity"/>
    <property type="evidence" value="ECO:0007669"/>
    <property type="project" value="UniProtKB-EC"/>
</dbReference>
<evidence type="ECO:0000256" key="8">
    <source>
        <dbReference type="HAMAP-Rule" id="MF_00316"/>
    </source>
</evidence>
<dbReference type="Pfam" id="PF12804">
    <property type="entry name" value="NTP_transf_3"/>
    <property type="match status" value="1"/>
</dbReference>
<protein>
    <recommendedName>
        <fullName evidence="8">Molybdenum cofactor guanylyltransferase</fullName>
        <shortName evidence="8">MoCo guanylyltransferase</shortName>
        <ecNumber evidence="8">2.7.7.77</ecNumber>
    </recommendedName>
    <alternativeName>
        <fullName evidence="8">GTP:molybdopterin guanylyltransferase</fullName>
    </alternativeName>
    <alternativeName>
        <fullName evidence="8">Mo-MPT guanylyltransferase</fullName>
    </alternativeName>
    <alternativeName>
        <fullName evidence="8">Molybdopterin guanylyltransferase</fullName>
    </alternativeName>
    <alternativeName>
        <fullName evidence="8">Molybdopterin-guanine dinucleotide synthase</fullName>
        <shortName evidence="8">MGD synthase</shortName>
    </alternativeName>
</protein>
<comment type="caution">
    <text evidence="10">The sequence shown here is derived from an EMBL/GenBank/DDBJ whole genome shotgun (WGS) entry which is preliminary data.</text>
</comment>
<evidence type="ECO:0000256" key="3">
    <source>
        <dbReference type="ARBA" id="ARBA00022723"/>
    </source>
</evidence>
<keyword evidence="10" id="KW-0548">Nucleotidyltransferase</keyword>
<dbReference type="InterPro" id="IPR013482">
    <property type="entry name" value="Molybde_CF_guanTrfase"/>
</dbReference>
<dbReference type="PANTHER" id="PTHR19136:SF81">
    <property type="entry name" value="MOLYBDENUM COFACTOR GUANYLYLTRANSFERASE"/>
    <property type="match status" value="1"/>
</dbReference>
<comment type="subunit">
    <text evidence="8">Monomer.</text>
</comment>
<evidence type="ECO:0000256" key="6">
    <source>
        <dbReference type="ARBA" id="ARBA00023134"/>
    </source>
</evidence>
<evidence type="ECO:0000313" key="11">
    <source>
        <dbReference type="Proteomes" id="UP001165542"/>
    </source>
</evidence>
<feature type="domain" description="MobA-like NTP transferase" evidence="9">
    <location>
        <begin position="9"/>
        <end position="164"/>
    </location>
</feature>
<evidence type="ECO:0000256" key="4">
    <source>
        <dbReference type="ARBA" id="ARBA00022741"/>
    </source>
</evidence>
<dbReference type="Gene3D" id="3.90.550.10">
    <property type="entry name" value="Spore Coat Polysaccharide Biosynthesis Protein SpsA, Chain A"/>
    <property type="match status" value="1"/>
</dbReference>
<dbReference type="CDD" id="cd02503">
    <property type="entry name" value="MobA"/>
    <property type="match status" value="1"/>
</dbReference>
<keyword evidence="11" id="KW-1185">Reference proteome</keyword>
<evidence type="ECO:0000256" key="5">
    <source>
        <dbReference type="ARBA" id="ARBA00022842"/>
    </source>
</evidence>
<comment type="domain">
    <text evidence="8">The N-terminal domain determines nucleotide recognition and specific binding, while the C-terminal domain determines the specific binding to the target protein.</text>
</comment>
<comment type="subcellular location">
    <subcellularLocation>
        <location evidence="8">Cytoplasm</location>
    </subcellularLocation>
</comment>
<dbReference type="NCBIfam" id="TIGR02665">
    <property type="entry name" value="molyb_mobA"/>
    <property type="match status" value="1"/>
</dbReference>
<organism evidence="10 11">
    <name type="scientific">Halomonas dongshanensis</name>
    <dbReference type="NCBI Taxonomy" id="2890835"/>
    <lineage>
        <taxon>Bacteria</taxon>
        <taxon>Pseudomonadati</taxon>
        <taxon>Pseudomonadota</taxon>
        <taxon>Gammaproteobacteria</taxon>
        <taxon>Oceanospirillales</taxon>
        <taxon>Halomonadaceae</taxon>
        <taxon>Halomonas</taxon>
    </lineage>
</organism>
<evidence type="ECO:0000256" key="2">
    <source>
        <dbReference type="ARBA" id="ARBA00022679"/>
    </source>
</evidence>
<keyword evidence="2 8" id="KW-0808">Transferase</keyword>
<comment type="caution">
    <text evidence="8">Lacks conserved residue(s) required for the propagation of feature annotation.</text>
</comment>
<feature type="binding site" evidence="8">
    <location>
        <position position="101"/>
    </location>
    <ligand>
        <name>GTP</name>
        <dbReference type="ChEBI" id="CHEBI:37565"/>
    </ligand>
</feature>
<keyword evidence="1 8" id="KW-0963">Cytoplasm</keyword>
<keyword evidence="4 8" id="KW-0547">Nucleotide-binding</keyword>
<gene>
    <name evidence="8 10" type="primary">mobA</name>
    <name evidence="10" type="ORF">LLY24_14400</name>
</gene>
<dbReference type="InterPro" id="IPR029044">
    <property type="entry name" value="Nucleotide-diphossugar_trans"/>
</dbReference>
<comment type="catalytic activity">
    <reaction evidence="8">
        <text>Mo-molybdopterin + GTP + H(+) = Mo-molybdopterin guanine dinucleotide + diphosphate</text>
        <dbReference type="Rhea" id="RHEA:34243"/>
        <dbReference type="ChEBI" id="CHEBI:15378"/>
        <dbReference type="ChEBI" id="CHEBI:33019"/>
        <dbReference type="ChEBI" id="CHEBI:37565"/>
        <dbReference type="ChEBI" id="CHEBI:71302"/>
        <dbReference type="ChEBI" id="CHEBI:71310"/>
        <dbReference type="EC" id="2.7.7.77"/>
    </reaction>
</comment>
<feature type="binding site" evidence="8">
    <location>
        <position position="101"/>
    </location>
    <ligand>
        <name>Mg(2+)</name>
        <dbReference type="ChEBI" id="CHEBI:18420"/>
    </ligand>
</feature>
<comment type="similarity">
    <text evidence="8">Belongs to the MobA family.</text>
</comment>
<dbReference type="RefSeq" id="WP_259036992.1">
    <property type="nucleotide sequence ID" value="NZ_JAJISC010000006.1"/>
</dbReference>
<feature type="binding site" evidence="8">
    <location>
        <position position="71"/>
    </location>
    <ligand>
        <name>GTP</name>
        <dbReference type="ChEBI" id="CHEBI:37565"/>
    </ligand>
</feature>
<sequence length="203" mass="21643">MLATADLTGVILAGGAGRRMGGRDKGLEPFAGKPLFAHTAMRLDGQVAEVLISANRNIDAYALFGWRVIEDAHPGFEGPLMGLYSALGAARTPWLLIAPCDTPLLPQDLVARMVAGLGDHAIAVAFDGEREHPAVALVRTALKDDLGAALAAGERKLSRWYARHGAAQIDMADCVDAFANLNTEEEKHQWELRLLNGAQGVLP</sequence>
<keyword evidence="6 8" id="KW-0342">GTP-binding</keyword>
<reference evidence="10" key="1">
    <citation type="submission" date="2021-11" db="EMBL/GenBank/DDBJ databases">
        <title>Halomonas sp., isolated from a coastal aquaculture zone in Dongshan Bay.</title>
        <authorList>
            <person name="Lin W."/>
        </authorList>
    </citation>
    <scope>NUCLEOTIDE SEQUENCE</scope>
    <source>
        <strain evidence="10">Yzlin-01</strain>
    </source>
</reference>
<keyword evidence="7 8" id="KW-0501">Molybdenum cofactor biosynthesis</keyword>
<evidence type="ECO:0000313" key="10">
    <source>
        <dbReference type="EMBL" id="MCS2610508.1"/>
    </source>
</evidence>
<dbReference type="InterPro" id="IPR025877">
    <property type="entry name" value="MobA-like_NTP_Trfase"/>
</dbReference>
<feature type="binding site" evidence="8">
    <location>
        <position position="25"/>
    </location>
    <ligand>
        <name>GTP</name>
        <dbReference type="ChEBI" id="CHEBI:37565"/>
    </ligand>
</feature>
<comment type="function">
    <text evidence="8">Transfers a GMP moiety from GTP to Mo-molybdopterin (Mo-MPT) cofactor (Moco or molybdenum cofactor) to form Mo-molybdopterin guanine dinucleotide (Mo-MGD) cofactor.</text>
</comment>
<keyword evidence="3 8" id="KW-0479">Metal-binding</keyword>
<dbReference type="Proteomes" id="UP001165542">
    <property type="component" value="Unassembled WGS sequence"/>
</dbReference>
<evidence type="ECO:0000259" key="9">
    <source>
        <dbReference type="Pfam" id="PF12804"/>
    </source>
</evidence>
<proteinExistence type="inferred from homology"/>
<evidence type="ECO:0000256" key="7">
    <source>
        <dbReference type="ARBA" id="ARBA00023150"/>
    </source>
</evidence>
<comment type="cofactor">
    <cofactor evidence="8">
        <name>Mg(2+)</name>
        <dbReference type="ChEBI" id="CHEBI:18420"/>
    </cofactor>
</comment>
<keyword evidence="5 8" id="KW-0460">Magnesium</keyword>
<dbReference type="HAMAP" id="MF_00316">
    <property type="entry name" value="MobA"/>
    <property type="match status" value="1"/>
</dbReference>
<dbReference type="EC" id="2.7.7.77" evidence="8"/>
<accession>A0ABT2EG03</accession>
<name>A0ABT2EG03_9GAMM</name>
<feature type="binding site" evidence="8">
    <location>
        <begin position="12"/>
        <end position="14"/>
    </location>
    <ligand>
        <name>GTP</name>
        <dbReference type="ChEBI" id="CHEBI:37565"/>
    </ligand>
</feature>
<dbReference type="EMBL" id="JAJISC010000006">
    <property type="protein sequence ID" value="MCS2610508.1"/>
    <property type="molecule type" value="Genomic_DNA"/>
</dbReference>
<dbReference type="PANTHER" id="PTHR19136">
    <property type="entry name" value="MOLYBDENUM COFACTOR GUANYLYLTRANSFERASE"/>
    <property type="match status" value="1"/>
</dbReference>
<evidence type="ECO:0000256" key="1">
    <source>
        <dbReference type="ARBA" id="ARBA00022490"/>
    </source>
</evidence>
<dbReference type="SUPFAM" id="SSF53448">
    <property type="entry name" value="Nucleotide-diphospho-sugar transferases"/>
    <property type="match status" value="1"/>
</dbReference>